<keyword evidence="7" id="KW-0808">Transferase</keyword>
<comment type="function">
    <text evidence="1">Catalyzes the transfer of a ribosyl phosphate group from 5-phosphoribose 1-diphosphate to orotate, leading to the formation of orotidine monophosphate (OMP).</text>
</comment>
<comment type="pathway">
    <text evidence="2">Pyrimidine metabolism; UMP biosynthesis via de novo pathway; UMP from orotate: step 1/2.</text>
</comment>
<comment type="similarity">
    <text evidence="3">Belongs to the purine/pyrimidine phosphoribosyltransferase family. PyrE subfamily.</text>
</comment>
<evidence type="ECO:0000256" key="8">
    <source>
        <dbReference type="ARBA" id="ARBA00022975"/>
    </source>
</evidence>
<evidence type="ECO:0000256" key="3">
    <source>
        <dbReference type="ARBA" id="ARBA00006340"/>
    </source>
</evidence>
<dbReference type="InterPro" id="IPR029057">
    <property type="entry name" value="PRTase-like"/>
</dbReference>
<evidence type="ECO:0000313" key="11">
    <source>
        <dbReference type="EMBL" id="KAG7445047.1"/>
    </source>
</evidence>
<feature type="domain" description="Phosphoribosyltransferase" evidence="10">
    <location>
        <begin position="54"/>
        <end position="162"/>
    </location>
</feature>
<evidence type="ECO:0000256" key="1">
    <source>
        <dbReference type="ARBA" id="ARBA00003769"/>
    </source>
</evidence>
<dbReference type="GO" id="GO:0005737">
    <property type="term" value="C:cytoplasm"/>
    <property type="evidence" value="ECO:0007669"/>
    <property type="project" value="TreeGrafter"/>
</dbReference>
<dbReference type="SUPFAM" id="SSF53271">
    <property type="entry name" value="PRTase-like"/>
    <property type="match status" value="1"/>
</dbReference>
<dbReference type="PANTHER" id="PTHR46683">
    <property type="entry name" value="OROTATE PHOSPHORIBOSYLTRANSFERASE 1-RELATED"/>
    <property type="match status" value="1"/>
</dbReference>
<keyword evidence="8" id="KW-0665">Pyrimidine biosynthesis</keyword>
<dbReference type="NCBIfam" id="TIGR00336">
    <property type="entry name" value="pyrE"/>
    <property type="match status" value="1"/>
</dbReference>
<evidence type="ECO:0000256" key="4">
    <source>
        <dbReference type="ARBA" id="ARBA00011738"/>
    </source>
</evidence>
<dbReference type="Proteomes" id="UP000812287">
    <property type="component" value="Unassembled WGS sequence"/>
</dbReference>
<dbReference type="CDD" id="cd06223">
    <property type="entry name" value="PRTases_typeI"/>
    <property type="match status" value="1"/>
</dbReference>
<comment type="caution">
    <text evidence="11">The sequence shown here is derived from an EMBL/GenBank/DDBJ whole genome shotgun (WGS) entry which is preliminary data.</text>
</comment>
<dbReference type="Pfam" id="PF00156">
    <property type="entry name" value="Pribosyltran"/>
    <property type="match status" value="1"/>
</dbReference>
<comment type="subunit">
    <text evidence="4">Homodimer.</text>
</comment>
<dbReference type="EC" id="2.4.2.10" evidence="5"/>
<dbReference type="GeneID" id="66099626"/>
<dbReference type="AlphaFoldDB" id="A0A9P7VR34"/>
<dbReference type="GO" id="GO:0046132">
    <property type="term" value="P:pyrimidine ribonucleoside biosynthetic process"/>
    <property type="evidence" value="ECO:0007669"/>
    <property type="project" value="TreeGrafter"/>
</dbReference>
<dbReference type="InterPro" id="IPR023031">
    <property type="entry name" value="OPRT"/>
</dbReference>
<evidence type="ECO:0000256" key="5">
    <source>
        <dbReference type="ARBA" id="ARBA00011971"/>
    </source>
</evidence>
<dbReference type="RefSeq" id="XP_043038547.1">
    <property type="nucleotide sequence ID" value="XM_043177339.1"/>
</dbReference>
<evidence type="ECO:0000259" key="10">
    <source>
        <dbReference type="Pfam" id="PF00156"/>
    </source>
</evidence>
<keyword evidence="6 11" id="KW-0328">Glycosyltransferase</keyword>
<dbReference type="InterPro" id="IPR004467">
    <property type="entry name" value="Or_phspho_trans_dom"/>
</dbReference>
<dbReference type="EMBL" id="MU250538">
    <property type="protein sequence ID" value="KAG7445047.1"/>
    <property type="molecule type" value="Genomic_DNA"/>
</dbReference>
<dbReference type="PANTHER" id="PTHR46683:SF1">
    <property type="entry name" value="OROTATE PHOSPHORIBOSYLTRANSFERASE 1-RELATED"/>
    <property type="match status" value="1"/>
</dbReference>
<dbReference type="OrthoDB" id="5553476at2759"/>
<proteinExistence type="inferred from homology"/>
<dbReference type="GO" id="GO:0004588">
    <property type="term" value="F:orotate phosphoribosyltransferase activity"/>
    <property type="evidence" value="ECO:0007669"/>
    <property type="project" value="UniProtKB-EC"/>
</dbReference>
<evidence type="ECO:0000256" key="6">
    <source>
        <dbReference type="ARBA" id="ARBA00022676"/>
    </source>
</evidence>
<reference evidence="11" key="1">
    <citation type="submission" date="2020-11" db="EMBL/GenBank/DDBJ databases">
        <title>Adaptations for nitrogen fixation in a non-lichenized fungal sporocarp promotes dispersal by wood-feeding termites.</title>
        <authorList>
            <consortium name="DOE Joint Genome Institute"/>
            <person name="Koch R.A."/>
            <person name="Yoon G."/>
            <person name="Arayal U."/>
            <person name="Lail K."/>
            <person name="Amirebrahimi M."/>
            <person name="Labutti K."/>
            <person name="Lipzen A."/>
            <person name="Riley R."/>
            <person name="Barry K."/>
            <person name="Henrissat B."/>
            <person name="Grigoriev I.V."/>
            <person name="Herr J.R."/>
            <person name="Aime M.C."/>
        </authorList>
    </citation>
    <scope>NUCLEOTIDE SEQUENCE</scope>
    <source>
        <strain evidence="11">MCA 3950</strain>
    </source>
</reference>
<evidence type="ECO:0000256" key="2">
    <source>
        <dbReference type="ARBA" id="ARBA00004889"/>
    </source>
</evidence>
<dbReference type="Gene3D" id="3.40.50.2020">
    <property type="match status" value="1"/>
</dbReference>
<protein>
    <recommendedName>
        <fullName evidence="5">orotate phosphoribosyltransferase</fullName>
        <ecNumber evidence="5">2.4.2.10</ecNumber>
    </recommendedName>
</protein>
<keyword evidence="12" id="KW-1185">Reference proteome</keyword>
<dbReference type="InterPro" id="IPR000836">
    <property type="entry name" value="PRTase_dom"/>
</dbReference>
<name>A0A9P7VR34_9AGAR</name>
<dbReference type="HAMAP" id="MF_01208">
    <property type="entry name" value="PyrE"/>
    <property type="match status" value="1"/>
</dbReference>
<gene>
    <name evidence="11" type="ORF">BT62DRAFT_1007420</name>
</gene>
<organism evidence="11 12">
    <name type="scientific">Guyanagaster necrorhizus</name>
    <dbReference type="NCBI Taxonomy" id="856835"/>
    <lineage>
        <taxon>Eukaryota</taxon>
        <taxon>Fungi</taxon>
        <taxon>Dikarya</taxon>
        <taxon>Basidiomycota</taxon>
        <taxon>Agaricomycotina</taxon>
        <taxon>Agaricomycetes</taxon>
        <taxon>Agaricomycetidae</taxon>
        <taxon>Agaricales</taxon>
        <taxon>Marasmiineae</taxon>
        <taxon>Physalacriaceae</taxon>
        <taxon>Guyanagaster</taxon>
    </lineage>
</organism>
<sequence length="300" mass="32340">MAATLSPSQASLISHAMSVGALKFGSFTLKSGRQSPYFFNSSLLSSGSTLSVLATALADTLANVGDFDILFGPAYKGIPLGAITVVKLFDKYGRDVGMAYDRKEVKDHGEGGMLVGVPMAGKKVVIVDDVMTSGKAIRGAIDAVRSAGGEVVGVVQCLDREEVGREEGTSTVREVEEIVGRGKVRAILRMRDLMGWLESEGKTLELDGMKEYTLTAKVRSRVHNVQAASMHRASPVSPQRTERGDNIALYLLTTQPNPERLANAETFFDIDRTSKESKQTPKEARPTETGDSILSDLHVF</sequence>
<feature type="region of interest" description="Disordered" evidence="9">
    <location>
        <begin position="270"/>
        <end position="300"/>
    </location>
</feature>
<accession>A0A9P7VR34</accession>
<evidence type="ECO:0000256" key="9">
    <source>
        <dbReference type="SAM" id="MobiDB-lite"/>
    </source>
</evidence>
<evidence type="ECO:0000313" key="12">
    <source>
        <dbReference type="Proteomes" id="UP000812287"/>
    </source>
</evidence>
<feature type="compositionally biased region" description="Basic and acidic residues" evidence="9">
    <location>
        <begin position="270"/>
        <end position="288"/>
    </location>
</feature>
<dbReference type="GO" id="GO:0006221">
    <property type="term" value="P:pyrimidine nucleotide biosynthetic process"/>
    <property type="evidence" value="ECO:0007669"/>
    <property type="project" value="UniProtKB-KW"/>
</dbReference>
<evidence type="ECO:0000256" key="7">
    <source>
        <dbReference type="ARBA" id="ARBA00022679"/>
    </source>
</evidence>
<dbReference type="GO" id="GO:0006207">
    <property type="term" value="P:'de novo' pyrimidine nucleobase biosynthetic process"/>
    <property type="evidence" value="ECO:0007669"/>
    <property type="project" value="TreeGrafter"/>
</dbReference>